<comment type="caution">
    <text evidence="1">The sequence shown here is derived from an EMBL/GenBank/DDBJ whole genome shotgun (WGS) entry which is preliminary data.</text>
</comment>
<proteinExistence type="predicted"/>
<reference evidence="2" key="1">
    <citation type="journal article" date="2023" name="Front. Plant Sci.">
        <title>Chromosomal-level genome assembly of Melastoma candidum provides insights into trichome evolution.</title>
        <authorList>
            <person name="Zhong Y."/>
            <person name="Wu W."/>
            <person name="Sun C."/>
            <person name="Zou P."/>
            <person name="Liu Y."/>
            <person name="Dai S."/>
            <person name="Zhou R."/>
        </authorList>
    </citation>
    <scope>NUCLEOTIDE SEQUENCE [LARGE SCALE GENOMIC DNA]</scope>
</reference>
<evidence type="ECO:0000313" key="2">
    <source>
        <dbReference type="Proteomes" id="UP001057402"/>
    </source>
</evidence>
<name>A0ACB9R0D5_9MYRT</name>
<organism evidence="1 2">
    <name type="scientific">Melastoma candidum</name>
    <dbReference type="NCBI Taxonomy" id="119954"/>
    <lineage>
        <taxon>Eukaryota</taxon>
        <taxon>Viridiplantae</taxon>
        <taxon>Streptophyta</taxon>
        <taxon>Embryophyta</taxon>
        <taxon>Tracheophyta</taxon>
        <taxon>Spermatophyta</taxon>
        <taxon>Magnoliopsida</taxon>
        <taxon>eudicotyledons</taxon>
        <taxon>Gunneridae</taxon>
        <taxon>Pentapetalae</taxon>
        <taxon>rosids</taxon>
        <taxon>malvids</taxon>
        <taxon>Myrtales</taxon>
        <taxon>Melastomataceae</taxon>
        <taxon>Melastomatoideae</taxon>
        <taxon>Melastomateae</taxon>
        <taxon>Melastoma</taxon>
    </lineage>
</organism>
<dbReference type="Proteomes" id="UP001057402">
    <property type="component" value="Chromosome 5"/>
</dbReference>
<keyword evidence="2" id="KW-1185">Reference proteome</keyword>
<protein>
    <submittedName>
        <fullName evidence="1">Uncharacterized protein</fullName>
    </submittedName>
</protein>
<evidence type="ECO:0000313" key="1">
    <source>
        <dbReference type="EMBL" id="KAI4371286.1"/>
    </source>
</evidence>
<accession>A0ACB9R0D5</accession>
<sequence length="173" mass="18933">MSAGTTGSHRRGRWSVVARERQIGEIPIAETLLSWPECHGREQGSTTGDGMRPLGERQPLGREGGASRDLVRIVIVFSWPSLLLGTSGKSSLLVCRQAKGAGMARGGYRGTSAVGNSEGRRERDDYFVNPLCSFPREEELRKISLPPEFVNPQRIGGRRLMQVAPRVFLSCGP</sequence>
<dbReference type="EMBL" id="CM042884">
    <property type="protein sequence ID" value="KAI4371286.1"/>
    <property type="molecule type" value="Genomic_DNA"/>
</dbReference>
<gene>
    <name evidence="1" type="ORF">MLD38_019541</name>
</gene>